<evidence type="ECO:0000313" key="7">
    <source>
        <dbReference type="EMBL" id="KAA2240866.1"/>
    </source>
</evidence>
<protein>
    <submittedName>
        <fullName evidence="7">ABC transporter permease</fullName>
    </submittedName>
</protein>
<organism evidence="7 8">
    <name type="scientific">Chitinophaga agrisoli</name>
    <dbReference type="NCBI Taxonomy" id="2607653"/>
    <lineage>
        <taxon>Bacteria</taxon>
        <taxon>Pseudomonadati</taxon>
        <taxon>Bacteroidota</taxon>
        <taxon>Chitinophagia</taxon>
        <taxon>Chitinophagales</taxon>
        <taxon>Chitinophagaceae</taxon>
        <taxon>Chitinophaga</taxon>
    </lineage>
</organism>
<feature type="transmembrane region" description="Helical" evidence="5">
    <location>
        <begin position="21"/>
        <end position="44"/>
    </location>
</feature>
<evidence type="ECO:0000256" key="3">
    <source>
        <dbReference type="ARBA" id="ARBA00022989"/>
    </source>
</evidence>
<gene>
    <name evidence="7" type="ORF">F0L74_32570</name>
</gene>
<dbReference type="Gene3D" id="3.40.190.10">
    <property type="entry name" value="Periplasmic binding protein-like II"/>
    <property type="match status" value="1"/>
</dbReference>
<dbReference type="InterPro" id="IPR013525">
    <property type="entry name" value="ABC2_TM"/>
</dbReference>
<keyword evidence="8" id="KW-1185">Reference proteome</keyword>
<evidence type="ECO:0000259" key="6">
    <source>
        <dbReference type="Pfam" id="PF12698"/>
    </source>
</evidence>
<evidence type="ECO:0000256" key="1">
    <source>
        <dbReference type="ARBA" id="ARBA00004141"/>
    </source>
</evidence>
<reference evidence="7 8" key="1">
    <citation type="submission" date="2019-09" db="EMBL/GenBank/DDBJ databases">
        <title>Chitinophaga ginsengihumi sp. nov., isolated from soil of ginseng rhizosphere.</title>
        <authorList>
            <person name="Lee J."/>
        </authorList>
    </citation>
    <scope>NUCLEOTIDE SEQUENCE [LARGE SCALE GENOMIC DNA]</scope>
    <source>
        <strain evidence="7 8">BN140078</strain>
    </source>
</reference>
<dbReference type="Pfam" id="PF12698">
    <property type="entry name" value="ABC2_membrane_3"/>
    <property type="match status" value="1"/>
</dbReference>
<comment type="caution">
    <text evidence="7">The sequence shown here is derived from an EMBL/GenBank/DDBJ whole genome shotgun (WGS) entry which is preliminary data.</text>
</comment>
<feature type="transmembrane region" description="Helical" evidence="5">
    <location>
        <begin position="291"/>
        <end position="311"/>
    </location>
</feature>
<comment type="subcellular location">
    <subcellularLocation>
        <location evidence="1">Membrane</location>
        <topology evidence="1">Multi-pass membrane protein</topology>
    </subcellularLocation>
</comment>
<dbReference type="Proteomes" id="UP000324611">
    <property type="component" value="Unassembled WGS sequence"/>
</dbReference>
<dbReference type="AlphaFoldDB" id="A0A5B2VR53"/>
<evidence type="ECO:0000256" key="5">
    <source>
        <dbReference type="SAM" id="Phobius"/>
    </source>
</evidence>
<evidence type="ECO:0000256" key="2">
    <source>
        <dbReference type="ARBA" id="ARBA00022692"/>
    </source>
</evidence>
<dbReference type="RefSeq" id="WP_149842045.1">
    <property type="nucleotide sequence ID" value="NZ_VUOC01000004.1"/>
</dbReference>
<feature type="transmembrane region" description="Helical" evidence="5">
    <location>
        <begin position="237"/>
        <end position="255"/>
    </location>
</feature>
<dbReference type="PANTHER" id="PTHR43471">
    <property type="entry name" value="ABC TRANSPORTER PERMEASE"/>
    <property type="match status" value="1"/>
</dbReference>
<dbReference type="SUPFAM" id="SSF53850">
    <property type="entry name" value="Periplasmic binding protein-like II"/>
    <property type="match status" value="1"/>
</dbReference>
<feature type="domain" description="ABC-2 type transporter transmembrane" evidence="6">
    <location>
        <begin position="19"/>
        <end position="408"/>
    </location>
</feature>
<feature type="transmembrane region" description="Helical" evidence="5">
    <location>
        <begin position="385"/>
        <end position="408"/>
    </location>
</feature>
<keyword evidence="4 5" id="KW-0472">Membrane</keyword>
<keyword evidence="2 5" id="KW-0812">Transmembrane</keyword>
<feature type="transmembrane region" description="Helical" evidence="5">
    <location>
        <begin position="331"/>
        <end position="351"/>
    </location>
</feature>
<dbReference type="GO" id="GO:0140359">
    <property type="term" value="F:ABC-type transporter activity"/>
    <property type="evidence" value="ECO:0007669"/>
    <property type="project" value="InterPro"/>
</dbReference>
<feature type="transmembrane region" description="Helical" evidence="5">
    <location>
        <begin position="173"/>
        <end position="196"/>
    </location>
</feature>
<reference evidence="7 8" key="2">
    <citation type="submission" date="2019-09" db="EMBL/GenBank/DDBJ databases">
        <authorList>
            <person name="Jin C."/>
        </authorList>
    </citation>
    <scope>NUCLEOTIDE SEQUENCE [LARGE SCALE GENOMIC DNA]</scope>
    <source>
        <strain evidence="7 8">BN140078</strain>
    </source>
</reference>
<accession>A0A5B2VR53</accession>
<dbReference type="GO" id="GO:0016020">
    <property type="term" value="C:membrane"/>
    <property type="evidence" value="ECO:0007669"/>
    <property type="project" value="UniProtKB-SubCell"/>
</dbReference>
<evidence type="ECO:0000313" key="8">
    <source>
        <dbReference type="Proteomes" id="UP000324611"/>
    </source>
</evidence>
<evidence type="ECO:0000256" key="4">
    <source>
        <dbReference type="ARBA" id="ARBA00023136"/>
    </source>
</evidence>
<name>A0A5B2VR53_9BACT</name>
<proteinExistence type="predicted"/>
<keyword evidence="3 5" id="KW-1133">Transmembrane helix</keyword>
<sequence>MHKIWLIIKREFYTRVRKRSFLLLTFLIPVFFAGVVIIPVLIAVKGDDNKRIAVIDESKLFTGNMPDAKGIYFKPLTLVDIDTFKHTYDTYGYDGVLYIPELDLNRPTGIAYYSKGRASMTLESNLNRQVNDIIEKKRLEQAGIDRQKLEEAKSNIDIDFRSGEDEKKGSSTVAYAVGYSSGFIIYIILMVFGMSVMRGVMEEKVSRIAEVMISSVKPFQLMMGKIVGIAGVGLLQFLIWAVLLVGIQLLLPLFLSPDSVQALNHGAAAQNTSNAAMVEAMEKLNYVTGSINWGLLVSCFLFYFLGGYLFYSSLFAAVGSLVNEDPNDVQALTFPITLPVIIGIMIMISAVQNPNSALAVWGSIIPFTSPMVMMARLPYGVPGTVAYWELGLSIICLIAGFLFTTWAAGKIYRTGILMYGKKISLKEAAKWIFR</sequence>
<dbReference type="PANTHER" id="PTHR43471:SF3">
    <property type="entry name" value="ABC TRANSPORTER PERMEASE PROTEIN NATB"/>
    <property type="match status" value="1"/>
</dbReference>
<dbReference type="EMBL" id="VUOC01000004">
    <property type="protein sequence ID" value="KAA2240866.1"/>
    <property type="molecule type" value="Genomic_DNA"/>
</dbReference>